<reference evidence="2" key="2">
    <citation type="journal article" date="2017" name="J. Anim. Genet.">
        <title>Multiple reference genome sequences of hot pepper reveal the massive evolution of plant disease resistance genes by retroduplication.</title>
        <authorList>
            <person name="Kim S."/>
            <person name="Park J."/>
            <person name="Yeom S.-I."/>
            <person name="Kim Y.-M."/>
            <person name="Seo E."/>
            <person name="Kim K.-T."/>
            <person name="Kim M.-S."/>
            <person name="Lee J.M."/>
            <person name="Cheong K."/>
            <person name="Shin H.-S."/>
            <person name="Kim S.-B."/>
            <person name="Han K."/>
            <person name="Lee J."/>
            <person name="Park M."/>
            <person name="Lee H.-A."/>
            <person name="Lee H.-Y."/>
            <person name="Lee Y."/>
            <person name="Oh S."/>
            <person name="Lee J.H."/>
            <person name="Choi E."/>
            <person name="Choi E."/>
            <person name="Lee S.E."/>
            <person name="Jeon J."/>
            <person name="Kim H."/>
            <person name="Choi G."/>
            <person name="Song H."/>
            <person name="Lee J."/>
            <person name="Lee S.-C."/>
            <person name="Kwon J.-K."/>
            <person name="Lee H.-Y."/>
            <person name="Koo N."/>
            <person name="Hong Y."/>
            <person name="Kim R.W."/>
            <person name="Kang W.-H."/>
            <person name="Huh J.H."/>
            <person name="Kang B.-C."/>
            <person name="Yang T.-J."/>
            <person name="Lee Y.-H."/>
            <person name="Bennetzen J.L."/>
            <person name="Choi D."/>
        </authorList>
    </citation>
    <scope>NUCLEOTIDE SEQUENCE [LARGE SCALE GENOMIC DNA]</scope>
    <source>
        <strain evidence="2">cv. PBC81</strain>
    </source>
</reference>
<gene>
    <name evidence="1" type="ORF">CQW23_03807</name>
</gene>
<accession>A0A2G2XDA0</accession>
<evidence type="ECO:0000313" key="1">
    <source>
        <dbReference type="EMBL" id="PHT55321.1"/>
    </source>
</evidence>
<dbReference type="AlphaFoldDB" id="A0A2G2XDA0"/>
<proteinExistence type="predicted"/>
<reference evidence="1 2" key="1">
    <citation type="journal article" date="2017" name="Genome Biol.">
        <title>New reference genome sequences of hot pepper reveal the massive evolution of plant disease-resistance genes by retroduplication.</title>
        <authorList>
            <person name="Kim S."/>
            <person name="Park J."/>
            <person name="Yeom S.I."/>
            <person name="Kim Y.M."/>
            <person name="Seo E."/>
            <person name="Kim K.T."/>
            <person name="Kim M.S."/>
            <person name="Lee J.M."/>
            <person name="Cheong K."/>
            <person name="Shin H.S."/>
            <person name="Kim S.B."/>
            <person name="Han K."/>
            <person name="Lee J."/>
            <person name="Park M."/>
            <person name="Lee H.A."/>
            <person name="Lee H.Y."/>
            <person name="Lee Y."/>
            <person name="Oh S."/>
            <person name="Lee J.H."/>
            <person name="Choi E."/>
            <person name="Choi E."/>
            <person name="Lee S.E."/>
            <person name="Jeon J."/>
            <person name="Kim H."/>
            <person name="Choi G."/>
            <person name="Song H."/>
            <person name="Lee J."/>
            <person name="Lee S.C."/>
            <person name="Kwon J.K."/>
            <person name="Lee H.Y."/>
            <person name="Koo N."/>
            <person name="Hong Y."/>
            <person name="Kim R.W."/>
            <person name="Kang W.H."/>
            <person name="Huh J.H."/>
            <person name="Kang B.C."/>
            <person name="Yang T.J."/>
            <person name="Lee Y.H."/>
            <person name="Bennetzen J.L."/>
            <person name="Choi D."/>
        </authorList>
    </citation>
    <scope>NUCLEOTIDE SEQUENCE [LARGE SCALE GENOMIC DNA]</scope>
    <source>
        <strain evidence="2">cv. PBC81</strain>
    </source>
</reference>
<evidence type="ECO:0000313" key="2">
    <source>
        <dbReference type="Proteomes" id="UP000224567"/>
    </source>
</evidence>
<organism evidence="1 2">
    <name type="scientific">Capsicum baccatum</name>
    <name type="common">Peruvian pepper</name>
    <dbReference type="NCBI Taxonomy" id="33114"/>
    <lineage>
        <taxon>Eukaryota</taxon>
        <taxon>Viridiplantae</taxon>
        <taxon>Streptophyta</taxon>
        <taxon>Embryophyta</taxon>
        <taxon>Tracheophyta</taxon>
        <taxon>Spermatophyta</taxon>
        <taxon>Magnoliopsida</taxon>
        <taxon>eudicotyledons</taxon>
        <taxon>Gunneridae</taxon>
        <taxon>Pentapetalae</taxon>
        <taxon>asterids</taxon>
        <taxon>lamiids</taxon>
        <taxon>Solanales</taxon>
        <taxon>Solanaceae</taxon>
        <taxon>Solanoideae</taxon>
        <taxon>Capsiceae</taxon>
        <taxon>Capsicum</taxon>
    </lineage>
</organism>
<dbReference type="STRING" id="33114.A0A2G2XDA0"/>
<comment type="caution">
    <text evidence="1">The sequence shown here is derived from an EMBL/GenBank/DDBJ whole genome shotgun (WGS) entry which is preliminary data.</text>
</comment>
<dbReference type="EMBL" id="MLFT02000002">
    <property type="protein sequence ID" value="PHT55321.1"/>
    <property type="molecule type" value="Genomic_DNA"/>
</dbReference>
<dbReference type="Proteomes" id="UP000224567">
    <property type="component" value="Unassembled WGS sequence"/>
</dbReference>
<protein>
    <submittedName>
        <fullName evidence="1">Uncharacterized protein</fullName>
    </submittedName>
</protein>
<sequence>MRCYRAVLLEFDNWEIEKWHDAEPSLFHFICDLEAIVGHARRYFKDGWVKGTPQNRYFVKLSDYQQQLGIANASSISNQRLVSARTFENNSSNAYHFSKRGVQIFGSLEARPLPQASSSRRPWTPSHLFRVCDLMILSRIKDRLTEKKEKAILRILASAMDQTLGEVKVQIALKNAKTEPEN</sequence>
<dbReference type="OrthoDB" id="1300892at2759"/>
<name>A0A2G2XDA0_CAPBA</name>
<keyword evidence="2" id="KW-1185">Reference proteome</keyword>